<dbReference type="EMBL" id="JABFTP020000165">
    <property type="protein sequence ID" value="KAL3284120.1"/>
    <property type="molecule type" value="Genomic_DNA"/>
</dbReference>
<sequence>MVCSLCHTERHLARHWEMNNNPTTRIQLPLEKSSSAINIEGSWKDKDDLLISPPKPPVAKRSHPSSSTSSAENKLQDTKQISEKLKKKSSVPNITTYCGLSRDRN</sequence>
<proteinExistence type="predicted"/>
<evidence type="ECO:0000256" key="1">
    <source>
        <dbReference type="SAM" id="MobiDB-lite"/>
    </source>
</evidence>
<accession>A0ABD2P0U4</accession>
<organism evidence="2 3">
    <name type="scientific">Cryptolaemus montrouzieri</name>
    <dbReference type="NCBI Taxonomy" id="559131"/>
    <lineage>
        <taxon>Eukaryota</taxon>
        <taxon>Metazoa</taxon>
        <taxon>Ecdysozoa</taxon>
        <taxon>Arthropoda</taxon>
        <taxon>Hexapoda</taxon>
        <taxon>Insecta</taxon>
        <taxon>Pterygota</taxon>
        <taxon>Neoptera</taxon>
        <taxon>Endopterygota</taxon>
        <taxon>Coleoptera</taxon>
        <taxon>Polyphaga</taxon>
        <taxon>Cucujiformia</taxon>
        <taxon>Coccinelloidea</taxon>
        <taxon>Coccinellidae</taxon>
        <taxon>Scymninae</taxon>
        <taxon>Scymnini</taxon>
        <taxon>Cryptolaemus</taxon>
    </lineage>
</organism>
<feature type="compositionally biased region" description="Basic and acidic residues" evidence="1">
    <location>
        <begin position="74"/>
        <end position="84"/>
    </location>
</feature>
<evidence type="ECO:0000313" key="3">
    <source>
        <dbReference type="Proteomes" id="UP001516400"/>
    </source>
</evidence>
<evidence type="ECO:0000313" key="2">
    <source>
        <dbReference type="EMBL" id="KAL3284120.1"/>
    </source>
</evidence>
<feature type="region of interest" description="Disordered" evidence="1">
    <location>
        <begin position="46"/>
        <end position="89"/>
    </location>
</feature>
<comment type="caution">
    <text evidence="2">The sequence shown here is derived from an EMBL/GenBank/DDBJ whole genome shotgun (WGS) entry which is preliminary data.</text>
</comment>
<gene>
    <name evidence="2" type="ORF">HHI36_018288</name>
</gene>
<protein>
    <submittedName>
        <fullName evidence="2">Uncharacterized protein</fullName>
    </submittedName>
</protein>
<reference evidence="2 3" key="1">
    <citation type="journal article" date="2021" name="BMC Biol.">
        <title>Horizontally acquired antibacterial genes associated with adaptive radiation of ladybird beetles.</title>
        <authorList>
            <person name="Li H.S."/>
            <person name="Tang X.F."/>
            <person name="Huang Y.H."/>
            <person name="Xu Z.Y."/>
            <person name="Chen M.L."/>
            <person name="Du X.Y."/>
            <person name="Qiu B.Y."/>
            <person name="Chen P.T."/>
            <person name="Zhang W."/>
            <person name="Slipinski A."/>
            <person name="Escalona H.E."/>
            <person name="Waterhouse R.M."/>
            <person name="Zwick A."/>
            <person name="Pang H."/>
        </authorList>
    </citation>
    <scope>NUCLEOTIDE SEQUENCE [LARGE SCALE GENOMIC DNA]</scope>
    <source>
        <strain evidence="2">SYSU2018</strain>
    </source>
</reference>
<keyword evidence="3" id="KW-1185">Reference proteome</keyword>
<feature type="compositionally biased region" description="Polar residues" evidence="1">
    <location>
        <begin position="64"/>
        <end position="73"/>
    </location>
</feature>
<dbReference type="AlphaFoldDB" id="A0ABD2P0U4"/>
<dbReference type="Proteomes" id="UP001516400">
    <property type="component" value="Unassembled WGS sequence"/>
</dbReference>
<name>A0ABD2P0U4_9CUCU</name>